<dbReference type="AlphaFoldDB" id="A0A1J7JFZ9"/>
<sequence>MGACSRLPNFIISPGPLVEMPLALPNNTFERTSLPQAKLQKPVNHVTGLPCNSLWLQTMIVAQTTESAPQSTTMKDEKSSRFEILAYWPSDELLSMKPQHARARARYTVLRVRITDPLVRGWHDLFPYILPHLNASYCSNYDYDFEYVSIPEGHSRIKARAQQLIDGLKYSRDAGTVCTMFGYMYRPPCASVHTPTPRHIHVGHIYVPLHRSLLIATQDHKHEPRTIRYSTKVKPSSRVYGSTCRRFWCVHETVCRAITK</sequence>
<gene>
    <name evidence="1" type="ORF">CONLIGDRAFT_641999</name>
</gene>
<organism evidence="1 2">
    <name type="scientific">Coniochaeta ligniaria NRRL 30616</name>
    <dbReference type="NCBI Taxonomy" id="1408157"/>
    <lineage>
        <taxon>Eukaryota</taxon>
        <taxon>Fungi</taxon>
        <taxon>Dikarya</taxon>
        <taxon>Ascomycota</taxon>
        <taxon>Pezizomycotina</taxon>
        <taxon>Sordariomycetes</taxon>
        <taxon>Sordariomycetidae</taxon>
        <taxon>Coniochaetales</taxon>
        <taxon>Coniochaetaceae</taxon>
        <taxon>Coniochaeta</taxon>
    </lineage>
</organism>
<protein>
    <submittedName>
        <fullName evidence="1">Uncharacterized protein</fullName>
    </submittedName>
</protein>
<dbReference type="EMBL" id="KV875095">
    <property type="protein sequence ID" value="OIW32265.1"/>
    <property type="molecule type" value="Genomic_DNA"/>
</dbReference>
<keyword evidence="2" id="KW-1185">Reference proteome</keyword>
<name>A0A1J7JFZ9_9PEZI</name>
<accession>A0A1J7JFZ9</accession>
<evidence type="ECO:0000313" key="1">
    <source>
        <dbReference type="EMBL" id="OIW32265.1"/>
    </source>
</evidence>
<proteinExistence type="predicted"/>
<reference evidence="1 2" key="1">
    <citation type="submission" date="2016-10" db="EMBL/GenBank/DDBJ databases">
        <title>Draft genome sequence of Coniochaeta ligniaria NRRL30616, a lignocellulolytic fungus for bioabatement of inhibitors in plant biomass hydrolysates.</title>
        <authorList>
            <consortium name="DOE Joint Genome Institute"/>
            <person name="Jimenez D.J."/>
            <person name="Hector R.E."/>
            <person name="Riley R."/>
            <person name="Sun H."/>
            <person name="Grigoriev I.V."/>
            <person name="Van Elsas J.D."/>
            <person name="Nichols N.N."/>
        </authorList>
    </citation>
    <scope>NUCLEOTIDE SEQUENCE [LARGE SCALE GENOMIC DNA]</scope>
    <source>
        <strain evidence="1 2">NRRL 30616</strain>
    </source>
</reference>
<evidence type="ECO:0000313" key="2">
    <source>
        <dbReference type="Proteomes" id="UP000182658"/>
    </source>
</evidence>
<dbReference type="InParanoid" id="A0A1J7JFZ9"/>
<dbReference type="Proteomes" id="UP000182658">
    <property type="component" value="Unassembled WGS sequence"/>
</dbReference>